<gene>
    <name evidence="2" type="ORF">TRICI_000375</name>
</gene>
<evidence type="ECO:0000313" key="2">
    <source>
        <dbReference type="EMBL" id="KAA8917465.1"/>
    </source>
</evidence>
<evidence type="ECO:0008006" key="4">
    <source>
        <dbReference type="Google" id="ProtNLM"/>
    </source>
</evidence>
<reference evidence="2" key="1">
    <citation type="journal article" date="2019" name="G3 (Bethesda)">
        <title>Genome Assemblies of Two Rare Opportunistic Yeast Pathogens: Diutina rugosa (syn. Candida rugosa) and Trichomonascus ciferrii (syn. Candida ciferrii).</title>
        <authorList>
            <person name="Mixao V."/>
            <person name="Saus E."/>
            <person name="Hansen A.P."/>
            <person name="Lass-Florl C."/>
            <person name="Gabaldon T."/>
        </authorList>
    </citation>
    <scope>NUCLEOTIDE SEQUENCE</scope>
    <source>
        <strain evidence="2">CBS 4856</strain>
    </source>
</reference>
<feature type="chain" id="PRO_5024818899" description="J domain-containing protein" evidence="1">
    <location>
        <begin position="20"/>
        <end position="133"/>
    </location>
</feature>
<evidence type="ECO:0000313" key="3">
    <source>
        <dbReference type="Proteomes" id="UP000761534"/>
    </source>
</evidence>
<sequence>MRLASVLLAATILLAAGWTKLVQLPILTSRSLDQASLKDYTSAWERNYRKYHHPDKYQDSAAIAISAFDRIQRVLDASDHDRSDSEISTQQTGFWNTTRLHGHYNYNVNDSPQTTSSATMGVTLALAACFLLY</sequence>
<dbReference type="EMBL" id="SWFS01000033">
    <property type="protein sequence ID" value="KAA8917465.1"/>
    <property type="molecule type" value="Genomic_DNA"/>
</dbReference>
<dbReference type="Proteomes" id="UP000761534">
    <property type="component" value="Unassembled WGS sequence"/>
</dbReference>
<organism evidence="2 3">
    <name type="scientific">Trichomonascus ciferrii</name>
    <dbReference type="NCBI Taxonomy" id="44093"/>
    <lineage>
        <taxon>Eukaryota</taxon>
        <taxon>Fungi</taxon>
        <taxon>Dikarya</taxon>
        <taxon>Ascomycota</taxon>
        <taxon>Saccharomycotina</taxon>
        <taxon>Dipodascomycetes</taxon>
        <taxon>Dipodascales</taxon>
        <taxon>Trichomonascaceae</taxon>
        <taxon>Trichomonascus</taxon>
        <taxon>Trichomonascus ciferrii complex</taxon>
    </lineage>
</organism>
<dbReference type="AlphaFoldDB" id="A0A642VDK3"/>
<proteinExistence type="predicted"/>
<feature type="signal peptide" evidence="1">
    <location>
        <begin position="1"/>
        <end position="19"/>
    </location>
</feature>
<dbReference type="VEuPathDB" id="FungiDB:TRICI_000375"/>
<evidence type="ECO:0000256" key="1">
    <source>
        <dbReference type="SAM" id="SignalP"/>
    </source>
</evidence>
<name>A0A642VDK3_9ASCO</name>
<protein>
    <recommendedName>
        <fullName evidence="4">J domain-containing protein</fullName>
    </recommendedName>
</protein>
<keyword evidence="3" id="KW-1185">Reference proteome</keyword>
<keyword evidence="1" id="KW-0732">Signal</keyword>
<comment type="caution">
    <text evidence="2">The sequence shown here is derived from an EMBL/GenBank/DDBJ whole genome shotgun (WGS) entry which is preliminary data.</text>
</comment>
<accession>A0A642VDK3</accession>